<organism evidence="2 3">
    <name type="scientific">Marinobacterium mangrovicola</name>
    <dbReference type="NCBI Taxonomy" id="1476959"/>
    <lineage>
        <taxon>Bacteria</taxon>
        <taxon>Pseudomonadati</taxon>
        <taxon>Pseudomonadota</taxon>
        <taxon>Gammaproteobacteria</taxon>
        <taxon>Oceanospirillales</taxon>
        <taxon>Oceanospirillaceae</taxon>
        <taxon>Marinobacterium</taxon>
    </lineage>
</organism>
<dbReference type="InterPro" id="IPR009875">
    <property type="entry name" value="PilZ_domain"/>
</dbReference>
<dbReference type="OrthoDB" id="9780702at2"/>
<dbReference type="Pfam" id="PF07238">
    <property type="entry name" value="PilZ"/>
    <property type="match status" value="1"/>
</dbReference>
<gene>
    <name evidence="2" type="ORF">CLV83_1001</name>
</gene>
<evidence type="ECO:0000313" key="3">
    <source>
        <dbReference type="Proteomes" id="UP000294546"/>
    </source>
</evidence>
<dbReference type="Gene3D" id="2.40.10.220">
    <property type="entry name" value="predicted glycosyltransferase like domains"/>
    <property type="match status" value="1"/>
</dbReference>
<proteinExistence type="predicted"/>
<accession>A0A4R1GPJ0</accession>
<dbReference type="RefSeq" id="WP_132288340.1">
    <property type="nucleotide sequence ID" value="NZ_SMFU01000007.1"/>
</dbReference>
<protein>
    <submittedName>
        <fullName evidence="2">PilZ domain-containing protein</fullName>
    </submittedName>
</protein>
<sequence>MDQERRQFYRIDQPVVIDYKVVSSDEVAGSSQPYQFNVSPYFLLQSQLAEIDSESQHLIYKIGESTPHLATYLQQLNKKLDLIASTIAGTDLDLEHSHTQTINLSEGGLSFVTTEAIPMESYLALKLVFPDNGLGLLLYAEVQRCSEVDSGYELGVSFMLMPESCRTLLARLILEAQAKNRKRLVE</sequence>
<feature type="domain" description="PilZ" evidence="1">
    <location>
        <begin position="95"/>
        <end position="174"/>
    </location>
</feature>
<keyword evidence="3" id="KW-1185">Reference proteome</keyword>
<evidence type="ECO:0000313" key="2">
    <source>
        <dbReference type="EMBL" id="TCK08905.1"/>
    </source>
</evidence>
<dbReference type="Proteomes" id="UP000294546">
    <property type="component" value="Unassembled WGS sequence"/>
</dbReference>
<dbReference type="AlphaFoldDB" id="A0A4R1GPJ0"/>
<evidence type="ECO:0000259" key="1">
    <source>
        <dbReference type="Pfam" id="PF07238"/>
    </source>
</evidence>
<dbReference type="GO" id="GO:0035438">
    <property type="term" value="F:cyclic-di-GMP binding"/>
    <property type="evidence" value="ECO:0007669"/>
    <property type="project" value="InterPro"/>
</dbReference>
<reference evidence="2 3" key="1">
    <citation type="submission" date="2019-03" db="EMBL/GenBank/DDBJ databases">
        <title>Genomic Encyclopedia of Archaeal and Bacterial Type Strains, Phase II (KMG-II): from individual species to whole genera.</title>
        <authorList>
            <person name="Goeker M."/>
        </authorList>
    </citation>
    <scope>NUCLEOTIDE SEQUENCE [LARGE SCALE GENOMIC DNA]</scope>
    <source>
        <strain evidence="2 3">DSM 27697</strain>
    </source>
</reference>
<comment type="caution">
    <text evidence="2">The sequence shown here is derived from an EMBL/GenBank/DDBJ whole genome shotgun (WGS) entry which is preliminary data.</text>
</comment>
<name>A0A4R1GPJ0_9GAMM</name>
<dbReference type="EMBL" id="SMFU01000007">
    <property type="protein sequence ID" value="TCK08905.1"/>
    <property type="molecule type" value="Genomic_DNA"/>
</dbReference>